<name>A0A478ECF3_TALPI</name>
<dbReference type="Proteomes" id="UP000053095">
    <property type="component" value="Unassembled WGS sequence"/>
</dbReference>
<feature type="transmembrane region" description="Helical" evidence="7">
    <location>
        <begin position="215"/>
        <end position="232"/>
    </location>
</feature>
<feature type="transmembrane region" description="Helical" evidence="7">
    <location>
        <begin position="360"/>
        <end position="379"/>
    </location>
</feature>
<dbReference type="Pfam" id="PF00083">
    <property type="entry name" value="Sugar_tr"/>
    <property type="match status" value="2"/>
</dbReference>
<feature type="transmembrane region" description="Helical" evidence="7">
    <location>
        <begin position="147"/>
        <end position="166"/>
    </location>
</feature>
<feature type="transmembrane region" description="Helical" evidence="7">
    <location>
        <begin position="330"/>
        <end position="351"/>
    </location>
</feature>
<dbReference type="PANTHER" id="PTHR48022:SF15">
    <property type="entry name" value="ALPHA-GLUCOSIDE TRANSPORTER, PUTATIVE (AFU_ORTHOLOGUE AFUA_5G00500)-RELATED"/>
    <property type="match status" value="1"/>
</dbReference>
<keyword evidence="5 7" id="KW-1133">Transmembrane helix</keyword>
<dbReference type="AlphaFoldDB" id="A0A478ECF3"/>
<comment type="subcellular location">
    <subcellularLocation>
        <location evidence="1">Membrane</location>
        <topology evidence="1">Multi-pass membrane protein</topology>
    </subcellularLocation>
</comment>
<protein>
    <submittedName>
        <fullName evidence="9">MFS transporter</fullName>
    </submittedName>
</protein>
<keyword evidence="4 7" id="KW-0812">Transmembrane</keyword>
<gene>
    <name evidence="9" type="ORF">TCE0_044f16790</name>
</gene>
<evidence type="ECO:0000256" key="3">
    <source>
        <dbReference type="ARBA" id="ARBA00022448"/>
    </source>
</evidence>
<feature type="transmembrane region" description="Helical" evidence="7">
    <location>
        <begin position="385"/>
        <end position="412"/>
    </location>
</feature>
<evidence type="ECO:0000256" key="1">
    <source>
        <dbReference type="ARBA" id="ARBA00004141"/>
    </source>
</evidence>
<dbReference type="InterPro" id="IPR020846">
    <property type="entry name" value="MFS_dom"/>
</dbReference>
<accession>A0A478ECF3</accession>
<feature type="domain" description="Major facilitator superfamily (MFS) profile" evidence="8">
    <location>
        <begin position="31"/>
        <end position="482"/>
    </location>
</feature>
<dbReference type="Gene3D" id="1.20.1250.20">
    <property type="entry name" value="MFS general substrate transporter like domains"/>
    <property type="match status" value="1"/>
</dbReference>
<feature type="transmembrane region" description="Helical" evidence="7">
    <location>
        <begin position="178"/>
        <end position="195"/>
    </location>
</feature>
<keyword evidence="6 7" id="KW-0472">Membrane</keyword>
<feature type="transmembrane region" description="Helical" evidence="7">
    <location>
        <begin position="114"/>
        <end position="135"/>
    </location>
</feature>
<sequence>MSPIGPDHDWRVVRPDLKWQILRRSWRFFLWAMYSSVGSMMLGYDFGAAGTCTAFPSFVKQFGEPFEGSYLIPARVQSGWSGASTAGDILGVLAGGYLIDVIGRMQQGASGWQLFLVGRLISAFGFGIVFVNSPVWIGEVVRPELRGFFLCIMNGSIVLAQFILSCTAQGTSKINNDWSWKIIIILQYMFVGKFWDYLSIRNKLSTNSNVSLRQVPLIVFYPFFPESPYYLLKNNKNESARNSLEKIWGKNDQELINAEMERIQANVEFSEGMIAEAKLKGPLIVQAFQGINRKRSLIAMIPPAGQQMIGSAFVLTYITYFLELIGVTNYFLVSLILYIVMLISNLSAFFVVEVSGRRKLLVPGMIVLTLICLIMGIMGCLTSKAAFWVSIVCIFLWAVFYQITIGAIGFALSSEVGSLPLRPVTQSIVGVTQGVTGWVMGFVTPYIINPDEGNMGAKIGFVFFGLGIIASVLVFLYVPETKGLNFDEIDYLFASGTNPRRFQEAIAEYRARGQSVKKEDLAPKSISYENEKEGIIVEQQE</sequence>
<dbReference type="GO" id="GO:0005351">
    <property type="term" value="F:carbohydrate:proton symporter activity"/>
    <property type="evidence" value="ECO:0007669"/>
    <property type="project" value="TreeGrafter"/>
</dbReference>
<dbReference type="GO" id="GO:0016020">
    <property type="term" value="C:membrane"/>
    <property type="evidence" value="ECO:0007669"/>
    <property type="project" value="UniProtKB-SubCell"/>
</dbReference>
<organism evidence="9 10">
    <name type="scientific">Talaromyces pinophilus</name>
    <name type="common">Penicillium pinophilum</name>
    <dbReference type="NCBI Taxonomy" id="128442"/>
    <lineage>
        <taxon>Eukaryota</taxon>
        <taxon>Fungi</taxon>
        <taxon>Dikarya</taxon>
        <taxon>Ascomycota</taxon>
        <taxon>Pezizomycotina</taxon>
        <taxon>Eurotiomycetes</taxon>
        <taxon>Eurotiomycetidae</taxon>
        <taxon>Eurotiales</taxon>
        <taxon>Trichocomaceae</taxon>
        <taxon>Talaromyces</taxon>
        <taxon>Talaromyces sect. Talaromyces</taxon>
    </lineage>
</organism>
<feature type="transmembrane region" description="Helical" evidence="7">
    <location>
        <begin position="79"/>
        <end position="102"/>
    </location>
</feature>
<evidence type="ECO:0000256" key="6">
    <source>
        <dbReference type="ARBA" id="ARBA00023136"/>
    </source>
</evidence>
<dbReference type="PRINTS" id="PR00171">
    <property type="entry name" value="SUGRTRNSPORT"/>
</dbReference>
<dbReference type="PROSITE" id="PS50850">
    <property type="entry name" value="MFS"/>
    <property type="match status" value="1"/>
</dbReference>
<comment type="similarity">
    <text evidence="2">Belongs to the major facilitator superfamily. Sugar transporter (TC 2.A.1.1) family.</text>
</comment>
<feature type="transmembrane region" description="Helical" evidence="7">
    <location>
        <begin position="28"/>
        <end position="59"/>
    </location>
</feature>
<keyword evidence="10" id="KW-1185">Reference proteome</keyword>
<evidence type="ECO:0000256" key="2">
    <source>
        <dbReference type="ARBA" id="ARBA00010992"/>
    </source>
</evidence>
<feature type="transmembrane region" description="Helical" evidence="7">
    <location>
        <begin position="424"/>
        <end position="447"/>
    </location>
</feature>
<evidence type="ECO:0000256" key="4">
    <source>
        <dbReference type="ARBA" id="ARBA00022692"/>
    </source>
</evidence>
<evidence type="ECO:0000259" key="8">
    <source>
        <dbReference type="PROSITE" id="PS50850"/>
    </source>
</evidence>
<dbReference type="EMBL" id="DF933840">
    <property type="protein sequence ID" value="GAM42634.1"/>
    <property type="molecule type" value="Genomic_DNA"/>
</dbReference>
<evidence type="ECO:0000313" key="10">
    <source>
        <dbReference type="Proteomes" id="UP000053095"/>
    </source>
</evidence>
<reference evidence="10" key="1">
    <citation type="journal article" date="2015" name="Genome Announc.">
        <title>Draft genome sequence of Talaromyces cellulolyticus strain Y-94, a source of lignocellulosic biomass-degrading enzymes.</title>
        <authorList>
            <person name="Fujii T."/>
            <person name="Koike H."/>
            <person name="Sawayama S."/>
            <person name="Yano S."/>
            <person name="Inoue H."/>
        </authorList>
    </citation>
    <scope>NUCLEOTIDE SEQUENCE [LARGE SCALE GENOMIC DNA]</scope>
    <source>
        <strain evidence="10">Y-94</strain>
    </source>
</reference>
<feature type="transmembrane region" description="Helical" evidence="7">
    <location>
        <begin position="459"/>
        <end position="478"/>
    </location>
</feature>
<dbReference type="InterPro" id="IPR003663">
    <property type="entry name" value="Sugar/inositol_transpt"/>
</dbReference>
<dbReference type="SUPFAM" id="SSF103473">
    <property type="entry name" value="MFS general substrate transporter"/>
    <property type="match status" value="1"/>
</dbReference>
<evidence type="ECO:0000256" key="7">
    <source>
        <dbReference type="SAM" id="Phobius"/>
    </source>
</evidence>
<evidence type="ECO:0000313" key="9">
    <source>
        <dbReference type="EMBL" id="GAM42634.1"/>
    </source>
</evidence>
<keyword evidence="3" id="KW-0813">Transport</keyword>
<dbReference type="InterPro" id="IPR005828">
    <property type="entry name" value="MFS_sugar_transport-like"/>
</dbReference>
<proteinExistence type="inferred from homology"/>
<evidence type="ECO:0000256" key="5">
    <source>
        <dbReference type="ARBA" id="ARBA00022989"/>
    </source>
</evidence>
<dbReference type="PANTHER" id="PTHR48022">
    <property type="entry name" value="PLASTIDIC GLUCOSE TRANSPORTER 4"/>
    <property type="match status" value="1"/>
</dbReference>
<dbReference type="InterPro" id="IPR050360">
    <property type="entry name" value="MFS_Sugar_Transporters"/>
</dbReference>
<dbReference type="InterPro" id="IPR036259">
    <property type="entry name" value="MFS_trans_sf"/>
</dbReference>
<feature type="transmembrane region" description="Helical" evidence="7">
    <location>
        <begin position="297"/>
        <end position="318"/>
    </location>
</feature>